<dbReference type="PANTHER" id="PTHR48043:SF114">
    <property type="entry name" value="IP04436P-RELATED"/>
    <property type="match status" value="1"/>
</dbReference>
<dbReference type="InterPro" id="IPR050271">
    <property type="entry name" value="UDP-glycosyltransferase"/>
</dbReference>
<name>A0A8K0FWI3_IGNLU</name>
<dbReference type="InterPro" id="IPR002213">
    <property type="entry name" value="UDP_glucos_trans"/>
</dbReference>
<evidence type="ECO:0000313" key="5">
    <source>
        <dbReference type="Proteomes" id="UP000801492"/>
    </source>
</evidence>
<keyword evidence="5" id="KW-1185">Reference proteome</keyword>
<dbReference type="EMBL" id="VTPC01090730">
    <property type="protein sequence ID" value="KAF2881520.1"/>
    <property type="molecule type" value="Genomic_DNA"/>
</dbReference>
<keyword evidence="2" id="KW-0328">Glycosyltransferase</keyword>
<comment type="similarity">
    <text evidence="1">Belongs to the UDP-glycosyltransferase family.</text>
</comment>
<comment type="caution">
    <text evidence="4">The sequence shown here is derived from an EMBL/GenBank/DDBJ whole genome shotgun (WGS) entry which is preliminary data.</text>
</comment>
<evidence type="ECO:0000256" key="1">
    <source>
        <dbReference type="ARBA" id="ARBA00009995"/>
    </source>
</evidence>
<sequence length="358" mass="41104">VFYFKRDDSEPDISVFLESEDEECAEGLENIRGANIKRLTDNVEAWFGYSILTSQLLQELSPSCYLSQIPEQREWEGKSHFDVFEPLMKELAKKGHRVTVISHFPQKKLFPNYEDVNLKNTAPILVNTFQMEDIKYSRFQRYYEVIFLSNLGVSTCLDAYSAPELKTFLKTEKTFDLIIVEFFNCDCFLGLVHKLKSPFIGMTTSAMLPWNNVKLGNPTNPSYIANAFLPFTDKMWFLERLENAALSIFQDVIYGYSMDVENYKIAKSVFGDNLPPLREIAYNASLLLVNSHFSLNRPKPLVPAVIEVGGIHIGKPKQLPQAFAKKHIDKWHEISQRPKHCIAEELKILRSTVDGVLD</sequence>
<gene>
    <name evidence="4" type="ORF">ILUMI_24654</name>
</gene>
<dbReference type="PANTHER" id="PTHR48043">
    <property type="entry name" value="EG:EG0003.4 PROTEIN-RELATED"/>
    <property type="match status" value="1"/>
</dbReference>
<keyword evidence="3" id="KW-0808">Transferase</keyword>
<protein>
    <submittedName>
        <fullName evidence="4">Uncharacterized protein</fullName>
    </submittedName>
</protein>
<dbReference type="GO" id="GO:0008194">
    <property type="term" value="F:UDP-glycosyltransferase activity"/>
    <property type="evidence" value="ECO:0007669"/>
    <property type="project" value="InterPro"/>
</dbReference>
<accession>A0A8K0FWI3</accession>
<dbReference type="FunFam" id="3.40.50.2000:FF:000144">
    <property type="entry name" value="UDP-glucuronosyltransferase"/>
    <property type="match status" value="1"/>
</dbReference>
<evidence type="ECO:0000256" key="3">
    <source>
        <dbReference type="ARBA" id="ARBA00022679"/>
    </source>
</evidence>
<evidence type="ECO:0000256" key="2">
    <source>
        <dbReference type="ARBA" id="ARBA00022676"/>
    </source>
</evidence>
<dbReference type="Pfam" id="PF00201">
    <property type="entry name" value="UDPGT"/>
    <property type="match status" value="1"/>
</dbReference>
<evidence type="ECO:0000313" key="4">
    <source>
        <dbReference type="EMBL" id="KAF2881520.1"/>
    </source>
</evidence>
<organism evidence="4 5">
    <name type="scientific">Ignelater luminosus</name>
    <name type="common">Cucubano</name>
    <name type="synonym">Pyrophorus luminosus</name>
    <dbReference type="NCBI Taxonomy" id="2038154"/>
    <lineage>
        <taxon>Eukaryota</taxon>
        <taxon>Metazoa</taxon>
        <taxon>Ecdysozoa</taxon>
        <taxon>Arthropoda</taxon>
        <taxon>Hexapoda</taxon>
        <taxon>Insecta</taxon>
        <taxon>Pterygota</taxon>
        <taxon>Neoptera</taxon>
        <taxon>Endopterygota</taxon>
        <taxon>Coleoptera</taxon>
        <taxon>Polyphaga</taxon>
        <taxon>Elateriformia</taxon>
        <taxon>Elateroidea</taxon>
        <taxon>Elateridae</taxon>
        <taxon>Agrypninae</taxon>
        <taxon>Pyrophorini</taxon>
        <taxon>Ignelater</taxon>
    </lineage>
</organism>
<dbReference type="Proteomes" id="UP000801492">
    <property type="component" value="Unassembled WGS sequence"/>
</dbReference>
<feature type="non-terminal residue" evidence="4">
    <location>
        <position position="358"/>
    </location>
</feature>
<dbReference type="SUPFAM" id="SSF53756">
    <property type="entry name" value="UDP-Glycosyltransferase/glycogen phosphorylase"/>
    <property type="match status" value="1"/>
</dbReference>
<dbReference type="AlphaFoldDB" id="A0A8K0FWI3"/>
<reference evidence="4" key="1">
    <citation type="submission" date="2019-08" db="EMBL/GenBank/DDBJ databases">
        <title>The genome of the North American firefly Photinus pyralis.</title>
        <authorList>
            <consortium name="Photinus pyralis genome working group"/>
            <person name="Fallon T.R."/>
            <person name="Sander Lower S.E."/>
            <person name="Weng J.-K."/>
        </authorList>
    </citation>
    <scope>NUCLEOTIDE SEQUENCE</scope>
    <source>
        <strain evidence="4">TRF0915ILg1</strain>
        <tissue evidence="4">Whole body</tissue>
    </source>
</reference>
<proteinExistence type="inferred from homology"/>
<dbReference type="OrthoDB" id="5835829at2759"/>